<evidence type="ECO:0000313" key="8">
    <source>
        <dbReference type="Proteomes" id="UP001597201"/>
    </source>
</evidence>
<proteinExistence type="inferred from homology"/>
<name>A0ABW3XZ25_9FLAO</name>
<evidence type="ECO:0000256" key="1">
    <source>
        <dbReference type="ARBA" id="ARBA00004442"/>
    </source>
</evidence>
<evidence type="ECO:0000313" key="7">
    <source>
        <dbReference type="EMBL" id="MFD1314826.1"/>
    </source>
</evidence>
<dbReference type="Gene3D" id="1.25.40.390">
    <property type="match status" value="1"/>
</dbReference>
<keyword evidence="5" id="KW-0998">Cell outer membrane</keyword>
<evidence type="ECO:0000256" key="2">
    <source>
        <dbReference type="ARBA" id="ARBA00006275"/>
    </source>
</evidence>
<keyword evidence="4" id="KW-0472">Membrane</keyword>
<dbReference type="EMBL" id="JBHTMY010000002">
    <property type="protein sequence ID" value="MFD1314826.1"/>
    <property type="molecule type" value="Genomic_DNA"/>
</dbReference>
<keyword evidence="8" id="KW-1185">Reference proteome</keyword>
<reference evidence="8" key="1">
    <citation type="journal article" date="2019" name="Int. J. Syst. Evol. Microbiol.">
        <title>The Global Catalogue of Microorganisms (GCM) 10K type strain sequencing project: providing services to taxonomists for standard genome sequencing and annotation.</title>
        <authorList>
            <consortium name="The Broad Institute Genomics Platform"/>
            <consortium name="The Broad Institute Genome Sequencing Center for Infectious Disease"/>
            <person name="Wu L."/>
            <person name="Ma J."/>
        </authorList>
    </citation>
    <scope>NUCLEOTIDE SEQUENCE [LARGE SCALE GENOMIC DNA]</scope>
    <source>
        <strain evidence="8">CCUG 61485</strain>
    </source>
</reference>
<comment type="similarity">
    <text evidence="2">Belongs to the SusD family.</text>
</comment>
<dbReference type="Proteomes" id="UP001597201">
    <property type="component" value="Unassembled WGS sequence"/>
</dbReference>
<dbReference type="CDD" id="cd12956">
    <property type="entry name" value="CBM_SusE-F_like"/>
    <property type="match status" value="1"/>
</dbReference>
<evidence type="ECO:0000256" key="3">
    <source>
        <dbReference type="ARBA" id="ARBA00022729"/>
    </source>
</evidence>
<feature type="domain" description="RagB/SusD" evidence="6">
    <location>
        <begin position="299"/>
        <end position="636"/>
    </location>
</feature>
<accession>A0ABW3XZ25</accession>
<dbReference type="PROSITE" id="PS51257">
    <property type="entry name" value="PROKAR_LIPOPROTEIN"/>
    <property type="match status" value="1"/>
</dbReference>
<organism evidence="7 8">
    <name type="scientific">Namhaeicola litoreus</name>
    <dbReference type="NCBI Taxonomy" id="1052145"/>
    <lineage>
        <taxon>Bacteria</taxon>
        <taxon>Pseudomonadati</taxon>
        <taxon>Bacteroidota</taxon>
        <taxon>Flavobacteriia</taxon>
        <taxon>Flavobacteriales</taxon>
        <taxon>Flavobacteriaceae</taxon>
        <taxon>Namhaeicola</taxon>
    </lineage>
</organism>
<keyword evidence="3" id="KW-0732">Signal</keyword>
<gene>
    <name evidence="7" type="ORF">ACFQ39_04305</name>
</gene>
<sequence length="636" mass="70665">MKVFINKTKISLSVVIVMFMLVFTSCESELDKEPITELTEAQVFSDPDSYEQFMARVYAGLAVSGQQGPAGQPDIQGIDEGFSNYIRQFWKHQELTTDEAIIAWKDGTIHDLHNQVWTPSNEFVRAMYDRIYFQVGITNQFLRETTAEKLDGRGVDGTLREEVEVFRAEARFMRALSYWHALDFYGNVPFVTEDDIVGNFFPAQISRPDLFSFIESELLAIEGTLKGARQNDLGRADKGAAWMLLAKLYLNAEVYTGSGRYTEAMTYINKVINEGGYSLVDDYQKLFLADNDRNGAQNETIFTVRFDGVSTLGYGGTTFLTHAAVGGEMDAAEFGINGGWAGIRTTKNLVKKFDEKPDLASLNTALGAATDWGLVGSATTNGWDGPDMEMRSTGTNTYALYADLKAGEIKFRFDEDWGNNYGGNNGNLESGGANIAVSSAGIYYVTMDLNTNKYTLTFSGDSRNMLFSEGQTLEIEDPFNFTDGYAIAKYRNVDVNGNRGNDNAGEFVDIDFPMFRLADAYLMYAEAFLKGGGGDANSAVSYINMLRERAYGSGSGNISSGNLTLNFILDERSRELFWEGHRRTDLIRFGQFSTQGIWPWKGGVMEGKTTEAFRDIYPIPSSDLIANPTLVQNPGY</sequence>
<evidence type="ECO:0000256" key="4">
    <source>
        <dbReference type="ARBA" id="ARBA00023136"/>
    </source>
</evidence>
<dbReference type="InterPro" id="IPR011990">
    <property type="entry name" value="TPR-like_helical_dom_sf"/>
</dbReference>
<protein>
    <submittedName>
        <fullName evidence="7">RagB/SusD family nutrient uptake outer membrane protein</fullName>
    </submittedName>
</protein>
<dbReference type="Pfam" id="PF07980">
    <property type="entry name" value="SusD_RagB"/>
    <property type="match status" value="1"/>
</dbReference>
<comment type="caution">
    <text evidence="7">The sequence shown here is derived from an EMBL/GenBank/DDBJ whole genome shotgun (WGS) entry which is preliminary data.</text>
</comment>
<evidence type="ECO:0000259" key="6">
    <source>
        <dbReference type="Pfam" id="PF07980"/>
    </source>
</evidence>
<dbReference type="Gene3D" id="2.60.40.3620">
    <property type="match status" value="1"/>
</dbReference>
<comment type="subcellular location">
    <subcellularLocation>
        <location evidence="1">Cell outer membrane</location>
    </subcellularLocation>
</comment>
<dbReference type="SUPFAM" id="SSF48452">
    <property type="entry name" value="TPR-like"/>
    <property type="match status" value="1"/>
</dbReference>
<evidence type="ECO:0000256" key="5">
    <source>
        <dbReference type="ARBA" id="ARBA00023237"/>
    </source>
</evidence>
<dbReference type="InterPro" id="IPR012944">
    <property type="entry name" value="SusD_RagB_dom"/>
</dbReference>
<dbReference type="RefSeq" id="WP_377176752.1">
    <property type="nucleotide sequence ID" value="NZ_JBHTMY010000002.1"/>
</dbReference>